<evidence type="ECO:0000259" key="3">
    <source>
        <dbReference type="PROSITE" id="PS51384"/>
    </source>
</evidence>
<dbReference type="Gene3D" id="3.10.20.30">
    <property type="match status" value="1"/>
</dbReference>
<dbReference type="PRINTS" id="PR00410">
    <property type="entry name" value="PHEHYDRXLASE"/>
</dbReference>
<dbReference type="Gene3D" id="3.40.50.80">
    <property type="entry name" value="Nucleotide-binding domain of ferredoxin-NADP reductase (FNR) module"/>
    <property type="match status" value="1"/>
</dbReference>
<dbReference type="SUPFAM" id="SSF63380">
    <property type="entry name" value="Riboflavin synthase domain-like"/>
    <property type="match status" value="1"/>
</dbReference>
<dbReference type="CDD" id="cd06189">
    <property type="entry name" value="flavin_oxioreductase"/>
    <property type="match status" value="1"/>
</dbReference>
<dbReference type="Proteomes" id="UP000782610">
    <property type="component" value="Unassembled WGS sequence"/>
</dbReference>
<dbReference type="SUPFAM" id="SSF52343">
    <property type="entry name" value="Ferredoxin reductase-like, C-terminal NADP-linked domain"/>
    <property type="match status" value="1"/>
</dbReference>
<dbReference type="PROSITE" id="PS00197">
    <property type="entry name" value="2FE2S_FER_1"/>
    <property type="match status" value="1"/>
</dbReference>
<dbReference type="AlphaFoldDB" id="A0A933KYI4"/>
<dbReference type="Pfam" id="PF00970">
    <property type="entry name" value="FAD_binding_6"/>
    <property type="match status" value="1"/>
</dbReference>
<dbReference type="GO" id="GO:0051537">
    <property type="term" value="F:2 iron, 2 sulfur cluster binding"/>
    <property type="evidence" value="ECO:0007669"/>
    <property type="project" value="InterPro"/>
</dbReference>
<dbReference type="InterPro" id="IPR017927">
    <property type="entry name" value="FAD-bd_FR_type"/>
</dbReference>
<dbReference type="Pfam" id="PF00111">
    <property type="entry name" value="Fer2"/>
    <property type="match status" value="1"/>
</dbReference>
<dbReference type="InterPro" id="IPR001709">
    <property type="entry name" value="Flavoprot_Pyr_Nucl_cyt_Rdtase"/>
</dbReference>
<comment type="cofactor">
    <cofactor evidence="1">
        <name>[2Fe-2S] cluster</name>
        <dbReference type="ChEBI" id="CHEBI:190135"/>
    </cofactor>
</comment>
<comment type="caution">
    <text evidence="4">The sequence shown here is derived from an EMBL/GenBank/DDBJ whole genome shotgun (WGS) entry which is preliminary data.</text>
</comment>
<dbReference type="InterPro" id="IPR001041">
    <property type="entry name" value="2Fe-2S_ferredoxin-type"/>
</dbReference>
<dbReference type="InterPro" id="IPR036010">
    <property type="entry name" value="2Fe-2S_ferredoxin-like_sf"/>
</dbReference>
<name>A0A933KYI4_9HYPH</name>
<dbReference type="EMBL" id="JACRAF010000015">
    <property type="protein sequence ID" value="MBI4920939.1"/>
    <property type="molecule type" value="Genomic_DNA"/>
</dbReference>
<dbReference type="Pfam" id="PF00175">
    <property type="entry name" value="NAD_binding_1"/>
    <property type="match status" value="1"/>
</dbReference>
<organism evidence="4 5">
    <name type="scientific">Devosia nanyangense</name>
    <dbReference type="NCBI Taxonomy" id="1228055"/>
    <lineage>
        <taxon>Bacteria</taxon>
        <taxon>Pseudomonadati</taxon>
        <taxon>Pseudomonadota</taxon>
        <taxon>Alphaproteobacteria</taxon>
        <taxon>Hyphomicrobiales</taxon>
        <taxon>Devosiaceae</taxon>
        <taxon>Devosia</taxon>
    </lineage>
</organism>
<proteinExistence type="predicted"/>
<dbReference type="InterPro" id="IPR012675">
    <property type="entry name" value="Beta-grasp_dom_sf"/>
</dbReference>
<dbReference type="InterPro" id="IPR050415">
    <property type="entry name" value="MRET"/>
</dbReference>
<dbReference type="InterPro" id="IPR001433">
    <property type="entry name" value="OxRdtase_FAD/NAD-bd"/>
</dbReference>
<reference evidence="4" key="1">
    <citation type="submission" date="2020-07" db="EMBL/GenBank/DDBJ databases">
        <title>Huge and variable diversity of episymbiotic CPR bacteria and DPANN archaea in groundwater ecosystems.</title>
        <authorList>
            <person name="He C.Y."/>
            <person name="Keren R."/>
            <person name="Whittaker M."/>
            <person name="Farag I.F."/>
            <person name="Doudna J."/>
            <person name="Cate J.H.D."/>
            <person name="Banfield J.F."/>
        </authorList>
    </citation>
    <scope>NUCLEOTIDE SEQUENCE</scope>
    <source>
        <strain evidence="4">NC_groundwater_1586_Pr3_B-0.1um_66_15</strain>
    </source>
</reference>
<dbReference type="PANTHER" id="PTHR47354">
    <property type="entry name" value="NADH OXIDOREDUCTASE HCR"/>
    <property type="match status" value="1"/>
</dbReference>
<dbReference type="PROSITE" id="PS51384">
    <property type="entry name" value="FAD_FR"/>
    <property type="match status" value="1"/>
</dbReference>
<dbReference type="InterPro" id="IPR006058">
    <property type="entry name" value="2Fe2S_fd_BS"/>
</dbReference>
<gene>
    <name evidence="4" type="ORF">HY834_04265</name>
</gene>
<dbReference type="InterPro" id="IPR017938">
    <property type="entry name" value="Riboflavin_synthase-like_b-brl"/>
</dbReference>
<dbReference type="InterPro" id="IPR039261">
    <property type="entry name" value="FNR_nucleotide-bd"/>
</dbReference>
<dbReference type="GO" id="GO:0016491">
    <property type="term" value="F:oxidoreductase activity"/>
    <property type="evidence" value="ECO:0007669"/>
    <property type="project" value="InterPro"/>
</dbReference>
<accession>A0A933KYI4</accession>
<evidence type="ECO:0000259" key="2">
    <source>
        <dbReference type="PROSITE" id="PS51085"/>
    </source>
</evidence>
<dbReference type="Gene3D" id="2.40.30.10">
    <property type="entry name" value="Translation factors"/>
    <property type="match status" value="1"/>
</dbReference>
<dbReference type="PANTHER" id="PTHR47354:SF5">
    <property type="entry name" value="PROTEIN RFBI"/>
    <property type="match status" value="1"/>
</dbReference>
<dbReference type="SUPFAM" id="SSF54292">
    <property type="entry name" value="2Fe-2S ferredoxin-like"/>
    <property type="match status" value="1"/>
</dbReference>
<dbReference type="PRINTS" id="PR00371">
    <property type="entry name" value="FPNCR"/>
</dbReference>
<sequence length="351" mass="38132">MLADLEDADRPAEEGAAVRRVTLLGGDTSFEVEPGESILAAALRANIHLAHDCKSGTCATCRFRIVEGAVAYVEEPMGLLPEEAAEGYGLACQARPLSDIVAEAEVRPALIAEPERHTAIVRHVGPLSDEVMHLVLEVPEEVASTYRPGQYLNVVVGDGKVRSFSMASPPNGRTVDLHIRRIAGGQFTSNRLPGLTPGEELEVELPHGMFFLRADDFRPLLMLATGTGLAPIKSILQSLLDDPDCPPVTLYRGARTEADLYLDDEIRSWADRLADFRYVPVLSRPHPGSAHRTGYVQDAAAEDIEDFSEYGIYLCGSPTMVGAAKSLFIARGASINHIYADSFLFQHNLGR</sequence>
<dbReference type="InterPro" id="IPR008333">
    <property type="entry name" value="Cbr1-like_FAD-bd_dom"/>
</dbReference>
<evidence type="ECO:0000313" key="5">
    <source>
        <dbReference type="Proteomes" id="UP000782610"/>
    </source>
</evidence>
<dbReference type="PROSITE" id="PS51085">
    <property type="entry name" value="2FE2S_FER_2"/>
    <property type="match status" value="1"/>
</dbReference>
<evidence type="ECO:0000313" key="4">
    <source>
        <dbReference type="EMBL" id="MBI4920939.1"/>
    </source>
</evidence>
<feature type="domain" description="FAD-binding FR-type" evidence="3">
    <location>
        <begin position="114"/>
        <end position="213"/>
    </location>
</feature>
<dbReference type="CDD" id="cd00207">
    <property type="entry name" value="fer2"/>
    <property type="match status" value="1"/>
</dbReference>
<protein>
    <submittedName>
        <fullName evidence="4">2Fe-2S iron-sulfur cluster binding domain-containing protein</fullName>
    </submittedName>
</protein>
<feature type="domain" description="2Fe-2S ferredoxin-type" evidence="2">
    <location>
        <begin position="19"/>
        <end position="108"/>
    </location>
</feature>
<evidence type="ECO:0000256" key="1">
    <source>
        <dbReference type="ARBA" id="ARBA00034078"/>
    </source>
</evidence>